<dbReference type="GO" id="GO:0008270">
    <property type="term" value="F:zinc ion binding"/>
    <property type="evidence" value="ECO:0007669"/>
    <property type="project" value="UniProtKB-KW"/>
</dbReference>
<evidence type="ECO:0000313" key="16">
    <source>
        <dbReference type="RefSeq" id="XP_020110415.1"/>
    </source>
</evidence>
<name>A0A6P5GXL0_ANACO</name>
<dbReference type="InterPro" id="IPR002867">
    <property type="entry name" value="IBR_dom"/>
</dbReference>
<reference evidence="15" key="1">
    <citation type="journal article" date="2015" name="Nat. Genet.">
        <title>The pineapple genome and the evolution of CAM photosynthesis.</title>
        <authorList>
            <person name="Ming R."/>
            <person name="VanBuren R."/>
            <person name="Wai C.M."/>
            <person name="Tang H."/>
            <person name="Schatz M.C."/>
            <person name="Bowers J.E."/>
            <person name="Lyons E."/>
            <person name="Wang M.L."/>
            <person name="Chen J."/>
            <person name="Biggers E."/>
            <person name="Zhang J."/>
            <person name="Huang L."/>
            <person name="Zhang L."/>
            <person name="Miao W."/>
            <person name="Zhang J."/>
            <person name="Ye Z."/>
            <person name="Miao C."/>
            <person name="Lin Z."/>
            <person name="Wang H."/>
            <person name="Zhou H."/>
            <person name="Yim W.C."/>
            <person name="Priest H.D."/>
            <person name="Zheng C."/>
            <person name="Woodhouse M."/>
            <person name="Edger P.P."/>
            <person name="Guyot R."/>
            <person name="Guo H.B."/>
            <person name="Guo H."/>
            <person name="Zheng G."/>
            <person name="Singh R."/>
            <person name="Sharma A."/>
            <person name="Min X."/>
            <person name="Zheng Y."/>
            <person name="Lee H."/>
            <person name="Gurtowski J."/>
            <person name="Sedlazeck F.J."/>
            <person name="Harkess A."/>
            <person name="McKain M.R."/>
            <person name="Liao Z."/>
            <person name="Fang J."/>
            <person name="Liu J."/>
            <person name="Zhang X."/>
            <person name="Zhang Q."/>
            <person name="Hu W."/>
            <person name="Qin Y."/>
            <person name="Wang K."/>
            <person name="Chen L.Y."/>
            <person name="Shirley N."/>
            <person name="Lin Y.R."/>
            <person name="Liu L.Y."/>
            <person name="Hernandez A.G."/>
            <person name="Wright C.L."/>
            <person name="Bulone V."/>
            <person name="Tuskan G.A."/>
            <person name="Heath K."/>
            <person name="Zee F."/>
            <person name="Moore P.H."/>
            <person name="Sunkar R."/>
            <person name="Leebens-Mack J.H."/>
            <person name="Mockler T."/>
            <person name="Bennetzen J.L."/>
            <person name="Freeling M."/>
            <person name="Sankoff D."/>
            <person name="Paterson A.H."/>
            <person name="Zhu X."/>
            <person name="Yang X."/>
            <person name="Smith J.A."/>
            <person name="Cushman J.C."/>
            <person name="Paull R.E."/>
            <person name="Yu Q."/>
        </authorList>
    </citation>
    <scope>NUCLEOTIDE SEQUENCE [LARGE SCALE GENOMIC DNA]</scope>
    <source>
        <strain evidence="15">cv. F153</strain>
    </source>
</reference>
<dbReference type="PANTHER" id="PTHR11685">
    <property type="entry name" value="RBR FAMILY RING FINGER AND IBR DOMAIN-CONTAINING"/>
    <property type="match status" value="1"/>
</dbReference>
<dbReference type="FunFam" id="3.30.40.10:FF:000230">
    <property type="entry name" value="RBR-type E3 ubiquitin transferase"/>
    <property type="match status" value="1"/>
</dbReference>
<evidence type="ECO:0000256" key="12">
    <source>
        <dbReference type="PROSITE-ProRule" id="PRU00175"/>
    </source>
</evidence>
<dbReference type="InterPro" id="IPR013083">
    <property type="entry name" value="Znf_RING/FYVE/PHD"/>
</dbReference>
<evidence type="ECO:0000256" key="9">
    <source>
        <dbReference type="ARBA" id="ARBA00022771"/>
    </source>
</evidence>
<dbReference type="InterPro" id="IPR017907">
    <property type="entry name" value="Znf_RING_CS"/>
</dbReference>
<accession>A0A6P5GXL0</accession>
<dbReference type="PROSITE" id="PS00518">
    <property type="entry name" value="ZF_RING_1"/>
    <property type="match status" value="1"/>
</dbReference>
<comment type="similarity">
    <text evidence="4">Belongs to the RBR family. Ariadne subfamily.</text>
</comment>
<dbReference type="Proteomes" id="UP000515123">
    <property type="component" value="Linkage group 20"/>
</dbReference>
<dbReference type="CDD" id="cd22582">
    <property type="entry name" value="BRcat_RBR_unk"/>
    <property type="match status" value="1"/>
</dbReference>
<keyword evidence="10" id="KW-0833">Ubl conjugation pathway</keyword>
<evidence type="ECO:0000256" key="8">
    <source>
        <dbReference type="ARBA" id="ARBA00022737"/>
    </source>
</evidence>
<dbReference type="AlphaFoldDB" id="A0A6P5GXL0"/>
<proteinExistence type="inferred from homology"/>
<dbReference type="OrthoDB" id="10009520at2759"/>
<evidence type="ECO:0000256" key="7">
    <source>
        <dbReference type="ARBA" id="ARBA00022723"/>
    </source>
</evidence>
<keyword evidence="6" id="KW-0808">Transferase</keyword>
<dbReference type="PROSITE" id="PS51873">
    <property type="entry name" value="TRIAD"/>
    <property type="match status" value="1"/>
</dbReference>
<feature type="domain" description="RING-type" evidence="14">
    <location>
        <begin position="14"/>
        <end position="203"/>
    </location>
</feature>
<keyword evidence="9 12" id="KW-0863">Zinc-finger</keyword>
<dbReference type="InterPro" id="IPR018957">
    <property type="entry name" value="Znf_C3HC4_RING-type"/>
</dbReference>
<keyword evidence="11" id="KW-0862">Zinc</keyword>
<protein>
    <recommendedName>
        <fullName evidence="5">RBR-type E3 ubiquitin transferase</fullName>
        <ecNumber evidence="5">2.3.2.31</ecNumber>
    </recommendedName>
</protein>
<dbReference type="InterPro" id="IPR044066">
    <property type="entry name" value="TRIAD_supradom"/>
</dbReference>
<dbReference type="Pfam" id="PF01485">
    <property type="entry name" value="IBR"/>
    <property type="match status" value="1"/>
</dbReference>
<dbReference type="PROSITE" id="PS50089">
    <property type="entry name" value="ZF_RING_2"/>
    <property type="match status" value="1"/>
</dbReference>
<comment type="cofactor">
    <cofactor evidence="2">
        <name>Zn(2+)</name>
        <dbReference type="ChEBI" id="CHEBI:29105"/>
    </cofactor>
</comment>
<dbReference type="InterPro" id="IPR001841">
    <property type="entry name" value="Znf_RING"/>
</dbReference>
<dbReference type="Pfam" id="PF00097">
    <property type="entry name" value="zf-C3HC4"/>
    <property type="match status" value="1"/>
</dbReference>
<dbReference type="GO" id="GO:0061630">
    <property type="term" value="F:ubiquitin protein ligase activity"/>
    <property type="evidence" value="ECO:0007669"/>
    <property type="project" value="UniProtKB-EC"/>
</dbReference>
<comment type="function">
    <text evidence="3">Might act as an E3 ubiquitin-protein ligase, or as part of E3 complex, which accepts ubiquitin from specific E2 ubiquitin-conjugating enzymes and then transfers it to substrates.</text>
</comment>
<feature type="domain" description="RING-type" evidence="13">
    <location>
        <begin position="18"/>
        <end position="66"/>
    </location>
</feature>
<dbReference type="InterPro" id="IPR031127">
    <property type="entry name" value="E3_UB_ligase_RBR"/>
</dbReference>
<evidence type="ECO:0000256" key="3">
    <source>
        <dbReference type="ARBA" id="ARBA00003976"/>
    </source>
</evidence>
<evidence type="ECO:0000313" key="15">
    <source>
        <dbReference type="Proteomes" id="UP000515123"/>
    </source>
</evidence>
<comment type="catalytic activity">
    <reaction evidence="1">
        <text>[E2 ubiquitin-conjugating enzyme]-S-ubiquitinyl-L-cysteine + [acceptor protein]-L-lysine = [E2 ubiquitin-conjugating enzyme]-L-cysteine + [acceptor protein]-N(6)-ubiquitinyl-L-lysine.</text>
        <dbReference type="EC" id="2.3.2.31"/>
    </reaction>
</comment>
<dbReference type="GeneID" id="109725585"/>
<dbReference type="Gene3D" id="3.30.40.10">
    <property type="entry name" value="Zinc/RING finger domain, C3HC4 (zinc finger)"/>
    <property type="match status" value="1"/>
</dbReference>
<dbReference type="GO" id="GO:0016567">
    <property type="term" value="P:protein ubiquitination"/>
    <property type="evidence" value="ECO:0007669"/>
    <property type="project" value="InterPro"/>
</dbReference>
<evidence type="ECO:0000256" key="6">
    <source>
        <dbReference type="ARBA" id="ARBA00022679"/>
    </source>
</evidence>
<dbReference type="Gene3D" id="1.20.120.1750">
    <property type="match status" value="1"/>
</dbReference>
<dbReference type="Gramene" id="Aco023811.1.mrna1">
    <property type="protein sequence ID" value="Aco023811.1.mrna1"/>
    <property type="gene ID" value="Aco023811.1.path1"/>
</dbReference>
<evidence type="ECO:0000256" key="11">
    <source>
        <dbReference type="ARBA" id="ARBA00022833"/>
    </source>
</evidence>
<organism evidence="15 16">
    <name type="scientific">Ananas comosus</name>
    <name type="common">Pineapple</name>
    <name type="synonym">Ananas ananas</name>
    <dbReference type="NCBI Taxonomy" id="4615"/>
    <lineage>
        <taxon>Eukaryota</taxon>
        <taxon>Viridiplantae</taxon>
        <taxon>Streptophyta</taxon>
        <taxon>Embryophyta</taxon>
        <taxon>Tracheophyta</taxon>
        <taxon>Spermatophyta</taxon>
        <taxon>Magnoliopsida</taxon>
        <taxon>Liliopsida</taxon>
        <taxon>Poales</taxon>
        <taxon>Bromeliaceae</taxon>
        <taxon>Bromelioideae</taxon>
        <taxon>Ananas</taxon>
    </lineage>
</organism>
<keyword evidence="7" id="KW-0479">Metal-binding</keyword>
<dbReference type="EC" id="2.3.2.31" evidence="5"/>
<dbReference type="RefSeq" id="XP_020110415.1">
    <property type="nucleotide sequence ID" value="XM_020254826.1"/>
</dbReference>
<evidence type="ECO:0000259" key="14">
    <source>
        <dbReference type="PROSITE" id="PS51873"/>
    </source>
</evidence>
<keyword evidence="8" id="KW-0677">Repeat</keyword>
<evidence type="ECO:0000259" key="13">
    <source>
        <dbReference type="PROSITE" id="PS50089"/>
    </source>
</evidence>
<evidence type="ECO:0000256" key="4">
    <source>
        <dbReference type="ARBA" id="ARBA00005884"/>
    </source>
</evidence>
<evidence type="ECO:0000256" key="5">
    <source>
        <dbReference type="ARBA" id="ARBA00012251"/>
    </source>
</evidence>
<evidence type="ECO:0000256" key="1">
    <source>
        <dbReference type="ARBA" id="ARBA00001798"/>
    </source>
</evidence>
<dbReference type="SMART" id="SM00647">
    <property type="entry name" value="IBR"/>
    <property type="match status" value="1"/>
</dbReference>
<reference evidence="16" key="2">
    <citation type="submission" date="2025-08" db="UniProtKB">
        <authorList>
            <consortium name="RefSeq"/>
        </authorList>
    </citation>
    <scope>IDENTIFICATION</scope>
    <source>
        <tissue evidence="16">Leaf</tissue>
    </source>
</reference>
<evidence type="ECO:0000256" key="10">
    <source>
        <dbReference type="ARBA" id="ARBA00022786"/>
    </source>
</evidence>
<keyword evidence="15" id="KW-1185">Reference proteome</keyword>
<sequence>MAKDESSSSSASQSSVFCKICMETARAAEIFRNNNCDHAFCHSCLSRYIDVKVQEKCVLTAAVKCPEIGCEGALEPELFKHKLPQAVLVRWADALCKLTLPTSRRLYCPFKDCSELILNDSSERLKQSECPYCRRLFWAQCKVAWHYGTSCGEFRKFEEGIEREREEDLLLLKVAKDKNWKRCPSCKYFVEKTGGCLHITCRY</sequence>
<gene>
    <name evidence="16" type="primary">LOC109725585</name>
</gene>
<evidence type="ECO:0000256" key="2">
    <source>
        <dbReference type="ARBA" id="ARBA00001947"/>
    </source>
</evidence>
<dbReference type="SUPFAM" id="SSF57850">
    <property type="entry name" value="RING/U-box"/>
    <property type="match status" value="2"/>
</dbReference>